<reference evidence="3" key="2">
    <citation type="journal article" date="2024" name="Plant">
        <title>Genomic evolution and insights into agronomic trait innovations of Sesamum species.</title>
        <authorList>
            <person name="Miao H."/>
            <person name="Wang L."/>
            <person name="Qu L."/>
            <person name="Liu H."/>
            <person name="Sun Y."/>
            <person name="Le M."/>
            <person name="Wang Q."/>
            <person name="Wei S."/>
            <person name="Zheng Y."/>
            <person name="Lin W."/>
            <person name="Duan Y."/>
            <person name="Cao H."/>
            <person name="Xiong S."/>
            <person name="Wang X."/>
            <person name="Wei L."/>
            <person name="Li C."/>
            <person name="Ma Q."/>
            <person name="Ju M."/>
            <person name="Zhao R."/>
            <person name="Li G."/>
            <person name="Mu C."/>
            <person name="Tian Q."/>
            <person name="Mei H."/>
            <person name="Zhang T."/>
            <person name="Gao T."/>
            <person name="Zhang H."/>
        </authorList>
    </citation>
    <scope>NUCLEOTIDE SEQUENCE</scope>
    <source>
        <strain evidence="3">3651</strain>
    </source>
</reference>
<dbReference type="EMBL" id="JACGWO010000007">
    <property type="protein sequence ID" value="KAK4423721.1"/>
    <property type="molecule type" value="Genomic_DNA"/>
</dbReference>
<feature type="region of interest" description="Disordered" evidence="1">
    <location>
        <begin position="172"/>
        <end position="207"/>
    </location>
</feature>
<accession>A0AAE1Y5T3</accession>
<sequence length="220" mass="23774">MGDILSTPSLSNPSSTAIATSTSAMTSSNSSEAPQSKSETEPSNQPKIPESETPVLETRDPPTDAKTTGSQETPAEDETLSGEASEDSVKEADGDEEGEGEEEEGECGFCLFMKGGGCKDAFIDWEKCVEEGEKNNEDIVEKCFQATAALKKCMEAHSDYYAPLLQAEKAAEEEAVKQLEEEKERSSNQERGGEESEKEEALDGSEKGERLDLIEFCCCL</sequence>
<dbReference type="Proteomes" id="UP001293254">
    <property type="component" value="Unassembled WGS sequence"/>
</dbReference>
<dbReference type="Gene3D" id="1.10.287.2900">
    <property type="match status" value="1"/>
</dbReference>
<name>A0AAE1Y5T3_9LAMI</name>
<gene>
    <name evidence="3" type="ORF">Salat_1955000</name>
</gene>
<dbReference type="InterPro" id="IPR012891">
    <property type="entry name" value="GCK_dom"/>
</dbReference>
<feature type="compositionally biased region" description="Acidic residues" evidence="1">
    <location>
        <begin position="74"/>
        <end position="86"/>
    </location>
</feature>
<proteinExistence type="predicted"/>
<evidence type="ECO:0000256" key="1">
    <source>
        <dbReference type="SAM" id="MobiDB-lite"/>
    </source>
</evidence>
<protein>
    <recommendedName>
        <fullName evidence="2">GCK domain-containing protein</fullName>
    </recommendedName>
</protein>
<comment type="caution">
    <text evidence="3">The sequence shown here is derived from an EMBL/GenBank/DDBJ whole genome shotgun (WGS) entry which is preliminary data.</text>
</comment>
<dbReference type="SMART" id="SM01227">
    <property type="entry name" value="GCK"/>
    <property type="match status" value="1"/>
</dbReference>
<reference evidence="3" key="1">
    <citation type="submission" date="2020-06" db="EMBL/GenBank/DDBJ databases">
        <authorList>
            <person name="Li T."/>
            <person name="Hu X."/>
            <person name="Zhang T."/>
            <person name="Song X."/>
            <person name="Zhang H."/>
            <person name="Dai N."/>
            <person name="Sheng W."/>
            <person name="Hou X."/>
            <person name="Wei L."/>
        </authorList>
    </citation>
    <scope>NUCLEOTIDE SEQUENCE</scope>
    <source>
        <strain evidence="3">3651</strain>
        <tissue evidence="3">Leaf</tissue>
    </source>
</reference>
<feature type="compositionally biased region" description="Low complexity" evidence="1">
    <location>
        <begin position="1"/>
        <end position="33"/>
    </location>
</feature>
<dbReference type="PANTHER" id="PTHR34357:SF2">
    <property type="entry name" value="F26F24.3-RELATED"/>
    <property type="match status" value="1"/>
</dbReference>
<dbReference type="AlphaFoldDB" id="A0AAE1Y5T3"/>
<evidence type="ECO:0000259" key="2">
    <source>
        <dbReference type="SMART" id="SM01227"/>
    </source>
</evidence>
<feature type="region of interest" description="Disordered" evidence="1">
    <location>
        <begin position="1"/>
        <end position="105"/>
    </location>
</feature>
<dbReference type="PANTHER" id="PTHR34357">
    <property type="entry name" value="F7A19.14 PROTEIN-RELATED"/>
    <property type="match status" value="1"/>
</dbReference>
<evidence type="ECO:0000313" key="4">
    <source>
        <dbReference type="Proteomes" id="UP001293254"/>
    </source>
</evidence>
<keyword evidence="4" id="KW-1185">Reference proteome</keyword>
<feature type="compositionally biased region" description="Polar residues" evidence="1">
    <location>
        <begin position="34"/>
        <end position="46"/>
    </location>
</feature>
<dbReference type="Pfam" id="PF07802">
    <property type="entry name" value="GCK"/>
    <property type="match status" value="1"/>
</dbReference>
<organism evidence="3 4">
    <name type="scientific">Sesamum alatum</name>
    <dbReference type="NCBI Taxonomy" id="300844"/>
    <lineage>
        <taxon>Eukaryota</taxon>
        <taxon>Viridiplantae</taxon>
        <taxon>Streptophyta</taxon>
        <taxon>Embryophyta</taxon>
        <taxon>Tracheophyta</taxon>
        <taxon>Spermatophyta</taxon>
        <taxon>Magnoliopsida</taxon>
        <taxon>eudicotyledons</taxon>
        <taxon>Gunneridae</taxon>
        <taxon>Pentapetalae</taxon>
        <taxon>asterids</taxon>
        <taxon>lamiids</taxon>
        <taxon>Lamiales</taxon>
        <taxon>Pedaliaceae</taxon>
        <taxon>Sesamum</taxon>
    </lineage>
</organism>
<feature type="domain" description="GCK" evidence="2">
    <location>
        <begin position="105"/>
        <end position="179"/>
    </location>
</feature>
<feature type="compositionally biased region" description="Acidic residues" evidence="1">
    <location>
        <begin position="93"/>
        <end position="105"/>
    </location>
</feature>
<evidence type="ECO:0000313" key="3">
    <source>
        <dbReference type="EMBL" id="KAK4423721.1"/>
    </source>
</evidence>